<feature type="domain" description="HTH lysR-type" evidence="5">
    <location>
        <begin position="3"/>
        <end position="60"/>
    </location>
</feature>
<comment type="caution">
    <text evidence="6">The sequence shown here is derived from an EMBL/GenBank/DDBJ whole genome shotgun (WGS) entry which is preliminary data.</text>
</comment>
<keyword evidence="4" id="KW-0804">Transcription</keyword>
<keyword evidence="3" id="KW-0238">DNA-binding</keyword>
<protein>
    <submittedName>
        <fullName evidence="6">LysR family transcriptional regulator</fullName>
    </submittedName>
</protein>
<name>A0A7C9PPP1_9MICO</name>
<sequence>MDIPLHVLRYFCVLADELHFGNAARVLNISAPSLSQQISRLEGMIGVKLFERTPRQVSLTEAGEELLPLARRVRDDHNEVLQWARSVSSPVTVLRVGMVAAGAGTLTTAILTSAVQRMPSVRFEMRRLGFFDTIDELLAGSVDVVFAPGPMNVDERVRIDPVWSESRVLVVPADHPLADRESVRIAETSGETFVGAAGGEAAILDWWLVDPRPDGSHPKRGPVADDIDGLLELVAMGAGVNIASASAASHYRRDGLRYVPILDIEPATILLCSLAATTNPAVRVFEAVAAELAPPLARSLGARKGAAPR</sequence>
<dbReference type="Pfam" id="PF03466">
    <property type="entry name" value="LysR_substrate"/>
    <property type="match status" value="1"/>
</dbReference>
<dbReference type="PANTHER" id="PTHR30346">
    <property type="entry name" value="TRANSCRIPTIONAL DUAL REGULATOR HCAR-RELATED"/>
    <property type="match status" value="1"/>
</dbReference>
<dbReference type="GO" id="GO:0032993">
    <property type="term" value="C:protein-DNA complex"/>
    <property type="evidence" value="ECO:0007669"/>
    <property type="project" value="TreeGrafter"/>
</dbReference>
<dbReference type="CDD" id="cd08414">
    <property type="entry name" value="PBP2_LTTR_aromatics_like"/>
    <property type="match status" value="1"/>
</dbReference>
<evidence type="ECO:0000256" key="4">
    <source>
        <dbReference type="ARBA" id="ARBA00023163"/>
    </source>
</evidence>
<gene>
    <name evidence="6" type="ORF">G3T37_13000</name>
</gene>
<dbReference type="PROSITE" id="PS50931">
    <property type="entry name" value="HTH_LYSR"/>
    <property type="match status" value="1"/>
</dbReference>
<evidence type="ECO:0000256" key="2">
    <source>
        <dbReference type="ARBA" id="ARBA00023015"/>
    </source>
</evidence>
<dbReference type="Proteomes" id="UP000479756">
    <property type="component" value="Unassembled WGS sequence"/>
</dbReference>
<dbReference type="InterPro" id="IPR005119">
    <property type="entry name" value="LysR_subst-bd"/>
</dbReference>
<dbReference type="Pfam" id="PF00126">
    <property type="entry name" value="HTH_1"/>
    <property type="match status" value="1"/>
</dbReference>
<accession>A0A7C9PPP1</accession>
<organism evidence="6 7">
    <name type="scientific">Galbitalea soli</name>
    <dbReference type="NCBI Taxonomy" id="1268042"/>
    <lineage>
        <taxon>Bacteria</taxon>
        <taxon>Bacillati</taxon>
        <taxon>Actinomycetota</taxon>
        <taxon>Actinomycetes</taxon>
        <taxon>Micrococcales</taxon>
        <taxon>Microbacteriaceae</taxon>
        <taxon>Galbitalea</taxon>
    </lineage>
</organism>
<evidence type="ECO:0000256" key="1">
    <source>
        <dbReference type="ARBA" id="ARBA00009437"/>
    </source>
</evidence>
<dbReference type="PANTHER" id="PTHR30346:SF0">
    <property type="entry name" value="HCA OPERON TRANSCRIPTIONAL ACTIVATOR HCAR"/>
    <property type="match status" value="1"/>
</dbReference>
<dbReference type="PRINTS" id="PR00039">
    <property type="entry name" value="HTHLYSR"/>
</dbReference>
<evidence type="ECO:0000313" key="7">
    <source>
        <dbReference type="Proteomes" id="UP000479756"/>
    </source>
</evidence>
<dbReference type="InterPro" id="IPR000847">
    <property type="entry name" value="LysR_HTH_N"/>
</dbReference>
<comment type="similarity">
    <text evidence="1">Belongs to the LysR transcriptional regulatory family.</text>
</comment>
<dbReference type="EMBL" id="JAAGWZ010000004">
    <property type="protein sequence ID" value="NEM92268.1"/>
    <property type="molecule type" value="Genomic_DNA"/>
</dbReference>
<dbReference type="SUPFAM" id="SSF46785">
    <property type="entry name" value="Winged helix' DNA-binding domain"/>
    <property type="match status" value="1"/>
</dbReference>
<proteinExistence type="inferred from homology"/>
<dbReference type="RefSeq" id="WP_163474318.1">
    <property type="nucleotide sequence ID" value="NZ_JAAGWZ010000004.1"/>
</dbReference>
<dbReference type="InterPro" id="IPR036388">
    <property type="entry name" value="WH-like_DNA-bd_sf"/>
</dbReference>
<dbReference type="InterPro" id="IPR036390">
    <property type="entry name" value="WH_DNA-bd_sf"/>
</dbReference>
<dbReference type="FunFam" id="1.10.10.10:FF:000001">
    <property type="entry name" value="LysR family transcriptional regulator"/>
    <property type="match status" value="1"/>
</dbReference>
<keyword evidence="2" id="KW-0805">Transcription regulation</keyword>
<evidence type="ECO:0000259" key="5">
    <source>
        <dbReference type="PROSITE" id="PS50931"/>
    </source>
</evidence>
<dbReference type="GO" id="GO:0003677">
    <property type="term" value="F:DNA binding"/>
    <property type="evidence" value="ECO:0007669"/>
    <property type="project" value="UniProtKB-KW"/>
</dbReference>
<dbReference type="Gene3D" id="1.10.10.10">
    <property type="entry name" value="Winged helix-like DNA-binding domain superfamily/Winged helix DNA-binding domain"/>
    <property type="match status" value="1"/>
</dbReference>
<dbReference type="GO" id="GO:0003700">
    <property type="term" value="F:DNA-binding transcription factor activity"/>
    <property type="evidence" value="ECO:0007669"/>
    <property type="project" value="InterPro"/>
</dbReference>
<dbReference type="SUPFAM" id="SSF53850">
    <property type="entry name" value="Periplasmic binding protein-like II"/>
    <property type="match status" value="1"/>
</dbReference>
<keyword evidence="7" id="KW-1185">Reference proteome</keyword>
<evidence type="ECO:0000313" key="6">
    <source>
        <dbReference type="EMBL" id="NEM92268.1"/>
    </source>
</evidence>
<reference evidence="6 7" key="1">
    <citation type="journal article" date="2014" name="Int. J. Syst. Evol. Microbiol.">
        <title>Description of Galbitalea soli gen. nov., sp. nov., and Frondihabitans sucicola sp. nov.</title>
        <authorList>
            <person name="Kim S.J."/>
            <person name="Lim J.M."/>
            <person name="Ahn J.H."/>
            <person name="Weon H.Y."/>
            <person name="Hamada M."/>
            <person name="Suzuki K."/>
            <person name="Ahn T.Y."/>
            <person name="Kwon S.W."/>
        </authorList>
    </citation>
    <scope>NUCLEOTIDE SEQUENCE [LARGE SCALE GENOMIC DNA]</scope>
    <source>
        <strain evidence="6 7">NBRC 108727</strain>
    </source>
</reference>
<evidence type="ECO:0000256" key="3">
    <source>
        <dbReference type="ARBA" id="ARBA00023125"/>
    </source>
</evidence>
<dbReference type="Gene3D" id="3.40.190.10">
    <property type="entry name" value="Periplasmic binding protein-like II"/>
    <property type="match status" value="2"/>
</dbReference>
<dbReference type="AlphaFoldDB" id="A0A7C9PPP1"/>